<keyword evidence="7" id="KW-1015">Disulfide bond</keyword>
<evidence type="ECO:0000256" key="5">
    <source>
        <dbReference type="ARBA" id="ARBA00023004"/>
    </source>
</evidence>
<keyword evidence="3" id="KW-0001">2Fe-2S</keyword>
<dbReference type="Pfam" id="PF00355">
    <property type="entry name" value="Rieske"/>
    <property type="match status" value="1"/>
</dbReference>
<dbReference type="PROSITE" id="PS51296">
    <property type="entry name" value="RIESKE"/>
    <property type="match status" value="1"/>
</dbReference>
<comment type="caution">
    <text evidence="12">The sequence shown here is derived from an EMBL/GenBank/DDBJ whole genome shotgun (WGS) entry which is preliminary data.</text>
</comment>
<protein>
    <recommendedName>
        <fullName evidence="2">Cytochrome bc1 complex Rieske iron-sulfur subunit</fullName>
    </recommendedName>
    <alternativeName>
        <fullName evidence="8">Cytochrome bc1 reductase complex subunit QcrA</fullName>
    </alternativeName>
</protein>
<gene>
    <name evidence="12" type="ORF">GCM10023349_41460</name>
</gene>
<accession>A0ABP8XZ62</accession>
<feature type="domain" description="Rieske" evidence="11">
    <location>
        <begin position="45"/>
        <end position="137"/>
    </location>
</feature>
<comment type="function">
    <text evidence="1">Iron-sulfur subunit of the cytochrome bc1 complex, an essential component of the respiratory electron transport chain required for ATP synthesis. The bc1 complex catalyzes the oxidation of menaquinol and the reduction of cytochrome c in the respiratory chain. The bc1 complex operates through a Q-cycle mechanism that couples electron transfer to generation of the proton gradient that drives ATP synthesis.</text>
</comment>
<evidence type="ECO:0000313" key="12">
    <source>
        <dbReference type="EMBL" id="GAA4717293.1"/>
    </source>
</evidence>
<keyword evidence="13" id="KW-1185">Reference proteome</keyword>
<dbReference type="InterPro" id="IPR036922">
    <property type="entry name" value="Rieske_2Fe-2S_sf"/>
</dbReference>
<evidence type="ECO:0000256" key="6">
    <source>
        <dbReference type="ARBA" id="ARBA00023014"/>
    </source>
</evidence>
<dbReference type="Gene3D" id="2.102.10.10">
    <property type="entry name" value="Rieske [2Fe-2S] iron-sulphur domain"/>
    <property type="match status" value="1"/>
</dbReference>
<dbReference type="Proteomes" id="UP001499974">
    <property type="component" value="Unassembled WGS sequence"/>
</dbReference>
<evidence type="ECO:0000256" key="3">
    <source>
        <dbReference type="ARBA" id="ARBA00022714"/>
    </source>
</evidence>
<evidence type="ECO:0000256" key="2">
    <source>
        <dbReference type="ARBA" id="ARBA00015816"/>
    </source>
</evidence>
<dbReference type="InterPro" id="IPR017941">
    <property type="entry name" value="Rieske_2Fe-2S"/>
</dbReference>
<dbReference type="EMBL" id="BAABKM010000004">
    <property type="protein sequence ID" value="GAA4717293.1"/>
    <property type="molecule type" value="Genomic_DNA"/>
</dbReference>
<dbReference type="InterPro" id="IPR006311">
    <property type="entry name" value="TAT_signal"/>
</dbReference>
<evidence type="ECO:0000313" key="13">
    <source>
        <dbReference type="Proteomes" id="UP001499974"/>
    </source>
</evidence>
<comment type="cofactor">
    <cofactor evidence="9">
        <name>[2Fe-2S] cluster</name>
        <dbReference type="ChEBI" id="CHEBI:190135"/>
    </cofactor>
</comment>
<evidence type="ECO:0000256" key="7">
    <source>
        <dbReference type="ARBA" id="ARBA00023157"/>
    </source>
</evidence>
<reference evidence="13" key="1">
    <citation type="journal article" date="2019" name="Int. J. Syst. Evol. Microbiol.">
        <title>The Global Catalogue of Microorganisms (GCM) 10K type strain sequencing project: providing services to taxonomists for standard genome sequencing and annotation.</title>
        <authorList>
            <consortium name="The Broad Institute Genomics Platform"/>
            <consortium name="The Broad Institute Genome Sequencing Center for Infectious Disease"/>
            <person name="Wu L."/>
            <person name="Ma J."/>
        </authorList>
    </citation>
    <scope>NUCLEOTIDE SEQUENCE [LARGE SCALE GENOMIC DNA]</scope>
    <source>
        <strain evidence="13">JCM 18531</strain>
    </source>
</reference>
<dbReference type="PRINTS" id="PR00162">
    <property type="entry name" value="RIESKE"/>
</dbReference>
<evidence type="ECO:0000256" key="1">
    <source>
        <dbReference type="ARBA" id="ARBA00002494"/>
    </source>
</evidence>
<sequence>MSIDGITRRTTLTGAAALGVGVPLLAACGGDSGGGTASEAPAAGAELGSTSEVPVGGGKVFGDQKIVVTQPTEGDFKAFSAVCTHQSCLVSQVADGTIDCLCHGSKFSDQDGSVVNGPATSALSEVTIAVDGDTISTA</sequence>
<dbReference type="CDD" id="cd03467">
    <property type="entry name" value="Rieske"/>
    <property type="match status" value="1"/>
</dbReference>
<evidence type="ECO:0000259" key="11">
    <source>
        <dbReference type="PROSITE" id="PS51296"/>
    </source>
</evidence>
<evidence type="ECO:0000256" key="10">
    <source>
        <dbReference type="SAM" id="MobiDB-lite"/>
    </source>
</evidence>
<feature type="region of interest" description="Disordered" evidence="10">
    <location>
        <begin position="37"/>
        <end position="56"/>
    </location>
</feature>
<dbReference type="InterPro" id="IPR005805">
    <property type="entry name" value="Rieske_Fe-S_prot_C"/>
</dbReference>
<evidence type="ECO:0000256" key="4">
    <source>
        <dbReference type="ARBA" id="ARBA00022723"/>
    </source>
</evidence>
<evidence type="ECO:0000256" key="8">
    <source>
        <dbReference type="ARBA" id="ARBA00029586"/>
    </source>
</evidence>
<dbReference type="SUPFAM" id="SSF50022">
    <property type="entry name" value="ISP domain"/>
    <property type="match status" value="1"/>
</dbReference>
<organism evidence="12 13">
    <name type="scientific">Nocardioides conyzicola</name>
    <dbReference type="NCBI Taxonomy" id="1651781"/>
    <lineage>
        <taxon>Bacteria</taxon>
        <taxon>Bacillati</taxon>
        <taxon>Actinomycetota</taxon>
        <taxon>Actinomycetes</taxon>
        <taxon>Propionibacteriales</taxon>
        <taxon>Nocardioidaceae</taxon>
        <taxon>Nocardioides</taxon>
    </lineage>
</organism>
<proteinExistence type="predicted"/>
<keyword evidence="4" id="KW-0479">Metal-binding</keyword>
<evidence type="ECO:0000256" key="9">
    <source>
        <dbReference type="ARBA" id="ARBA00034078"/>
    </source>
</evidence>
<dbReference type="PANTHER" id="PTHR10134">
    <property type="entry name" value="CYTOCHROME B-C1 COMPLEX SUBUNIT RIESKE, MITOCHONDRIAL"/>
    <property type="match status" value="1"/>
</dbReference>
<name>A0ABP8XZ62_9ACTN</name>
<dbReference type="RefSeq" id="WP_345523550.1">
    <property type="nucleotide sequence ID" value="NZ_BAABKM010000004.1"/>
</dbReference>
<keyword evidence="6" id="KW-0411">Iron-sulfur</keyword>
<keyword evidence="5" id="KW-0408">Iron</keyword>
<dbReference type="PROSITE" id="PS51318">
    <property type="entry name" value="TAT"/>
    <property type="match status" value="1"/>
</dbReference>
<dbReference type="InterPro" id="IPR014349">
    <property type="entry name" value="Rieske_Fe-S_prot"/>
</dbReference>